<comment type="caution">
    <text evidence="1">The sequence shown here is derived from an EMBL/GenBank/DDBJ whole genome shotgun (WGS) entry which is preliminary data.</text>
</comment>
<accession>A0A9Q4MI60</accession>
<sequence>MGRKPIKAGAIPRFRVRPQKSGVVY</sequence>
<evidence type="ECO:0000313" key="2">
    <source>
        <dbReference type="Proteomes" id="UP000474061"/>
    </source>
</evidence>
<dbReference type="EMBL" id="VDCJ01000309">
    <property type="protein sequence ID" value="MRU22848.1"/>
    <property type="molecule type" value="Genomic_DNA"/>
</dbReference>
<dbReference type="Proteomes" id="UP000474061">
    <property type="component" value="Unassembled WGS sequence"/>
</dbReference>
<name>A0A9Q4MI60_XYLFS</name>
<feature type="non-terminal residue" evidence="1">
    <location>
        <position position="25"/>
    </location>
</feature>
<protein>
    <submittedName>
        <fullName evidence="1">Integrase</fullName>
    </submittedName>
</protein>
<evidence type="ECO:0000313" key="1">
    <source>
        <dbReference type="EMBL" id="MRU22848.1"/>
    </source>
</evidence>
<dbReference type="AlphaFoldDB" id="A0A9Q4MI60"/>
<gene>
    <name evidence="1" type="ORF">FG476_01680</name>
</gene>
<reference evidence="1" key="2">
    <citation type="journal article" date="2020" name="Appl. Environ. Microbiol.">
        <title>Multiple intercontinental introductions associated with the emergence of a plant pathogen in Europe.</title>
        <authorList>
            <person name="Landa B.B."/>
            <person name="Castillo A.I."/>
            <person name="Giampetruzzi A."/>
            <person name="Kahn A."/>
            <person name="Roman-Ecija M."/>
            <person name="Velasco-Amo M.P."/>
            <person name="Navas-Cortes J.A."/>
            <person name="Marco-Noales E."/>
            <person name="Barbe S."/>
            <person name="Moralejo E."/>
            <person name="Coletta-Filho H.D."/>
            <person name="Saldarelli P."/>
            <person name="Saponari M."/>
            <person name="Almeida R.P.P."/>
        </authorList>
    </citation>
    <scope>NUCLEOTIDE SEQUENCE</scope>
    <source>
        <strain evidence="1">XYL1981</strain>
    </source>
</reference>
<organism evidence="1 2">
    <name type="scientific">Xylella fastidiosa subsp. multiplex</name>
    <dbReference type="NCBI Taxonomy" id="644357"/>
    <lineage>
        <taxon>Bacteria</taxon>
        <taxon>Pseudomonadati</taxon>
        <taxon>Pseudomonadota</taxon>
        <taxon>Gammaproteobacteria</taxon>
        <taxon>Lysobacterales</taxon>
        <taxon>Lysobacteraceae</taxon>
        <taxon>Xylella</taxon>
    </lineage>
</organism>
<reference evidence="1" key="1">
    <citation type="submission" date="2019-05" db="EMBL/GenBank/DDBJ databases">
        <authorList>
            <person name="Castillo A."/>
            <person name="Giampetruzzi A."/>
            <person name="Landa B."/>
            <person name="Saponari M."/>
            <person name="Almeida R.P.P."/>
            <person name="Moralejo E."/>
            <person name="Marco-Noales E."/>
            <person name="Velasco-Amo M.P."/>
            <person name="Roman-Ecija M."/>
            <person name="Navarro I."/>
            <person name="Monterde A."/>
            <person name="Barbe S."/>
        </authorList>
    </citation>
    <scope>NUCLEOTIDE SEQUENCE</scope>
    <source>
        <strain evidence="1">XYL1981</strain>
    </source>
</reference>
<proteinExistence type="predicted"/>